<protein>
    <recommendedName>
        <fullName evidence="4">TORTIFOLIA1/SINE1-2 N-terminal domain-containing protein</fullName>
    </recommendedName>
</protein>
<keyword evidence="6" id="KW-1185">Reference proteome</keyword>
<feature type="coiled-coil region" evidence="2">
    <location>
        <begin position="535"/>
        <end position="594"/>
    </location>
</feature>
<evidence type="ECO:0000313" key="6">
    <source>
        <dbReference type="Proteomes" id="UP001318860"/>
    </source>
</evidence>
<comment type="caution">
    <text evidence="5">The sequence shown here is derived from an EMBL/GenBank/DDBJ whole genome shotgun (WGS) entry which is preliminary data.</text>
</comment>
<dbReference type="InterPro" id="IPR057600">
    <property type="entry name" value="TORTIFOLIA1/SINE1-2_N"/>
</dbReference>
<sequence>MKAQINMVKRKANSRVSNQQAVSELKQRVVLALNKLADRDTYQIAVEELEKTIECLNPDGVVPFLSCILDSDAEQKSAVRKECIRLMGSLAIFHEGIRGPHLGKMVASIVKRLKDSDSVVRESCIETVGVLASKLSGSRIENDGIFVLLVRPLFEALSEQNKQLQSGSALCLSRIIDNIHDPPPLVLQNMLSKTVKLLKNSHFMAKPAVIELNRSIVLAGGALTHSSLTAALTSIQESLKNSDWSTRKAACAALGDIASCGVACLSSFRTSCLHCLESCRFDKVKPVRDIALQALQLWRNLPRPDTPEPSDAGSSIKGILVNALFFDMLGTARSKDWISTLELFNPAEISYRDDYGDTTSASDPTLKDITVINELAKKRIPVSSRKAGRTYSEKSQQSVTDDWHIEIAIPKSQTASVGENQNNESEGSSVTKRCERNNADVWSNKNIGYDYVEVGDKHECSSVSNVFTESVKSKVVTAHCDALDDASLVKSTGTSLQFAADEVSIEEQRYVTRMHDRRSLDSTVTESTSHVMRDCSQTEKDMALIRNQLLEIENKQSDMMDVLKALTTTIVDSMSKLQLKVSNLELVVDKMAQEPVHGEDIQNR</sequence>
<feature type="repeat" description="HEAT" evidence="1">
    <location>
        <begin position="105"/>
        <end position="143"/>
    </location>
</feature>
<dbReference type="SUPFAM" id="SSF48371">
    <property type="entry name" value="ARM repeat"/>
    <property type="match status" value="1"/>
</dbReference>
<dbReference type="InterPro" id="IPR011989">
    <property type="entry name" value="ARM-like"/>
</dbReference>
<organism evidence="5 6">
    <name type="scientific">Rehmannia glutinosa</name>
    <name type="common">Chinese foxglove</name>
    <dbReference type="NCBI Taxonomy" id="99300"/>
    <lineage>
        <taxon>Eukaryota</taxon>
        <taxon>Viridiplantae</taxon>
        <taxon>Streptophyta</taxon>
        <taxon>Embryophyta</taxon>
        <taxon>Tracheophyta</taxon>
        <taxon>Spermatophyta</taxon>
        <taxon>Magnoliopsida</taxon>
        <taxon>eudicotyledons</taxon>
        <taxon>Gunneridae</taxon>
        <taxon>Pentapetalae</taxon>
        <taxon>asterids</taxon>
        <taxon>lamiids</taxon>
        <taxon>Lamiales</taxon>
        <taxon>Orobanchaceae</taxon>
        <taxon>Rehmannieae</taxon>
        <taxon>Rehmannia</taxon>
    </lineage>
</organism>
<gene>
    <name evidence="5" type="ORF">DH2020_014752</name>
</gene>
<dbReference type="PROSITE" id="PS50077">
    <property type="entry name" value="HEAT_REPEAT"/>
    <property type="match status" value="1"/>
</dbReference>
<dbReference type="Pfam" id="PF24714">
    <property type="entry name" value="TOR1L1_N"/>
    <property type="match status" value="1"/>
</dbReference>
<dbReference type="InterPro" id="IPR021133">
    <property type="entry name" value="HEAT_type_2"/>
</dbReference>
<dbReference type="InterPro" id="IPR016024">
    <property type="entry name" value="ARM-type_fold"/>
</dbReference>
<evidence type="ECO:0000313" key="5">
    <source>
        <dbReference type="EMBL" id="KAK6152117.1"/>
    </source>
</evidence>
<dbReference type="InterPro" id="IPR033337">
    <property type="entry name" value="TORTIFOLIA1/SINE1-2"/>
</dbReference>
<evidence type="ECO:0000259" key="4">
    <source>
        <dbReference type="Pfam" id="PF24714"/>
    </source>
</evidence>
<reference evidence="5 6" key="1">
    <citation type="journal article" date="2021" name="Comput. Struct. Biotechnol. J.">
        <title>De novo genome assembly of the potent medicinal plant Rehmannia glutinosa using nanopore technology.</title>
        <authorList>
            <person name="Ma L."/>
            <person name="Dong C."/>
            <person name="Song C."/>
            <person name="Wang X."/>
            <person name="Zheng X."/>
            <person name="Niu Y."/>
            <person name="Chen S."/>
            <person name="Feng W."/>
        </authorList>
    </citation>
    <scope>NUCLEOTIDE SEQUENCE [LARGE SCALE GENOMIC DNA]</scope>
    <source>
        <strain evidence="5">DH-2019</strain>
    </source>
</reference>
<feature type="compositionally biased region" description="Polar residues" evidence="3">
    <location>
        <begin position="412"/>
        <end position="431"/>
    </location>
</feature>
<feature type="domain" description="TORTIFOLIA1/SINE1-2 N-terminal" evidence="4">
    <location>
        <begin position="24"/>
        <end position="300"/>
    </location>
</feature>
<keyword evidence="2" id="KW-0175">Coiled coil</keyword>
<evidence type="ECO:0000256" key="1">
    <source>
        <dbReference type="PROSITE-ProRule" id="PRU00103"/>
    </source>
</evidence>
<accession>A0ABR0WXC5</accession>
<dbReference type="EMBL" id="JABTTQ020000007">
    <property type="protein sequence ID" value="KAK6152117.1"/>
    <property type="molecule type" value="Genomic_DNA"/>
</dbReference>
<evidence type="ECO:0000256" key="3">
    <source>
        <dbReference type="SAM" id="MobiDB-lite"/>
    </source>
</evidence>
<proteinExistence type="predicted"/>
<evidence type="ECO:0000256" key="2">
    <source>
        <dbReference type="SAM" id="Coils"/>
    </source>
</evidence>
<feature type="region of interest" description="Disordered" evidence="3">
    <location>
        <begin position="412"/>
        <end position="432"/>
    </location>
</feature>
<dbReference type="PANTHER" id="PTHR31355">
    <property type="entry name" value="MICROTUBULE-ASSOCIATED PROTEIN TORTIFOLIA1"/>
    <property type="match status" value="1"/>
</dbReference>
<dbReference type="Gene3D" id="1.25.10.10">
    <property type="entry name" value="Leucine-rich Repeat Variant"/>
    <property type="match status" value="2"/>
</dbReference>
<name>A0ABR0WXC5_REHGL</name>
<dbReference type="PANTHER" id="PTHR31355:SF22">
    <property type="entry name" value="TORTIFOLIA1-LIKE PROTEIN 2"/>
    <property type="match status" value="1"/>
</dbReference>
<dbReference type="Proteomes" id="UP001318860">
    <property type="component" value="Unassembled WGS sequence"/>
</dbReference>